<dbReference type="AlphaFoldDB" id="A0A4V2K656"/>
<evidence type="ECO:0000313" key="4">
    <source>
        <dbReference type="Proteomes" id="UP000292082"/>
    </source>
</evidence>
<reference evidence="3 4" key="1">
    <citation type="submission" date="2019-01" db="EMBL/GenBank/DDBJ databases">
        <title>Draft genome sequences of three monokaryotic isolates of the white-rot basidiomycete fungus Dichomitus squalens.</title>
        <authorList>
            <consortium name="DOE Joint Genome Institute"/>
            <person name="Lopez S.C."/>
            <person name="Andreopoulos B."/>
            <person name="Pangilinan J."/>
            <person name="Lipzen A."/>
            <person name="Riley R."/>
            <person name="Ahrendt S."/>
            <person name="Ng V."/>
            <person name="Barry K."/>
            <person name="Daum C."/>
            <person name="Grigoriev I.V."/>
            <person name="Hilden K.S."/>
            <person name="Makela M.R."/>
            <person name="de Vries R.P."/>
        </authorList>
    </citation>
    <scope>NUCLEOTIDE SEQUENCE [LARGE SCALE GENOMIC DNA]</scope>
    <source>
        <strain evidence="3 4">CBS 464.89</strain>
        <strain evidence="2">OM18370.1</strain>
    </source>
</reference>
<dbReference type="OrthoDB" id="2757640at2759"/>
<dbReference type="Proteomes" id="UP000292082">
    <property type="component" value="Unassembled WGS sequence"/>
</dbReference>
<feature type="compositionally biased region" description="Low complexity" evidence="1">
    <location>
        <begin position="70"/>
        <end position="79"/>
    </location>
</feature>
<proteinExistence type="predicted"/>
<organism evidence="3 4">
    <name type="scientific">Dichomitus squalens</name>
    <dbReference type="NCBI Taxonomy" id="114155"/>
    <lineage>
        <taxon>Eukaryota</taxon>
        <taxon>Fungi</taxon>
        <taxon>Dikarya</taxon>
        <taxon>Basidiomycota</taxon>
        <taxon>Agaricomycotina</taxon>
        <taxon>Agaricomycetes</taxon>
        <taxon>Polyporales</taxon>
        <taxon>Polyporaceae</taxon>
        <taxon>Dichomitus</taxon>
    </lineage>
</organism>
<feature type="region of interest" description="Disordered" evidence="1">
    <location>
        <begin position="65"/>
        <end position="85"/>
    </location>
</feature>
<feature type="region of interest" description="Disordered" evidence="1">
    <location>
        <begin position="269"/>
        <end position="342"/>
    </location>
</feature>
<keyword evidence="4" id="KW-1185">Reference proteome</keyword>
<gene>
    <name evidence="3" type="ORF">BD310DRAFT_835574</name>
    <name evidence="2" type="ORF">BD311DRAFT_853360</name>
</gene>
<dbReference type="STRING" id="114155.A0A4V2K656"/>
<evidence type="ECO:0000313" key="2">
    <source>
        <dbReference type="EMBL" id="TBU25337.1"/>
    </source>
</evidence>
<dbReference type="Proteomes" id="UP000292957">
    <property type="component" value="Unassembled WGS sequence"/>
</dbReference>
<dbReference type="EMBL" id="ML143463">
    <property type="protein sequence ID" value="TBU25337.1"/>
    <property type="molecule type" value="Genomic_DNA"/>
</dbReference>
<feature type="compositionally biased region" description="Basic and acidic residues" evidence="1">
    <location>
        <begin position="279"/>
        <end position="291"/>
    </location>
</feature>
<accession>A0A4V2K656</accession>
<name>A0A4V2K656_9APHY</name>
<sequence length="370" mass="41752">MFSPHNDQHAAYTHSVPSLASSVSSPLPGPAHSSIAYIEMGVRLQRLEQDYLEMHRRLTEHGIRLDALQTDKTPTTTTGDGEDSRATLKRLVLESVSATHSLRDGEPPGYDVIRKEGDFPNLKFFTERQWNKYKRDNPKTTRIGEEPVRGRKMSAQGINHTAPYVEYPDGTPAEGDYINDARKFCRTLINLARGVQYPLPKKWGDTDTWLQELFLTALRKKFPLFQLCHNNSKGHAFMYYTYYEAVTRKWDKASSQNVDLNQALHTISAGSDLEESESESARRRDVRRTGPSEKSTSVKRPSVDDDVVAGPRKQARTDPGVPRQIVEAPPAPSKAWKGKERAAPRLLSVVRRRHCSSITAPPDLSPLHRL</sequence>
<evidence type="ECO:0000313" key="3">
    <source>
        <dbReference type="EMBL" id="TBU51023.1"/>
    </source>
</evidence>
<protein>
    <submittedName>
        <fullName evidence="3">Uncharacterized protein</fullName>
    </submittedName>
</protein>
<dbReference type="EMBL" id="ML145441">
    <property type="protein sequence ID" value="TBU51023.1"/>
    <property type="molecule type" value="Genomic_DNA"/>
</dbReference>
<evidence type="ECO:0000256" key="1">
    <source>
        <dbReference type="SAM" id="MobiDB-lite"/>
    </source>
</evidence>